<sequence length="149" mass="17071">MAPSSLFSRGPRTCSQFIRIWVPLTRPLRLGPFFCFCIFSDQRSKQTHGGDTGSFFFLFHSFAFLFRPFDPRREQRPRDTDDRPLRLIIITSRARLREVADISSGRLVQGNCGRGLFAESTRYLPENHTALANSPLPPIEFVQPSLLSH</sequence>
<evidence type="ECO:0000313" key="2">
    <source>
        <dbReference type="Proteomes" id="UP001160390"/>
    </source>
</evidence>
<name>A0AA35M1S5_9HYPO</name>
<gene>
    <name evidence="1" type="ORF">CCHLO57077_00008610</name>
</gene>
<evidence type="ECO:0000313" key="1">
    <source>
        <dbReference type="EMBL" id="CAI6088931.1"/>
    </source>
</evidence>
<protein>
    <submittedName>
        <fullName evidence="1">Uncharacterized protein</fullName>
    </submittedName>
</protein>
<dbReference type="Proteomes" id="UP001160390">
    <property type="component" value="Unassembled WGS sequence"/>
</dbReference>
<dbReference type="EMBL" id="CABFNP030000868">
    <property type="protein sequence ID" value="CAI6088931.1"/>
    <property type="molecule type" value="Genomic_DNA"/>
</dbReference>
<comment type="caution">
    <text evidence="1">The sequence shown here is derived from an EMBL/GenBank/DDBJ whole genome shotgun (WGS) entry which is preliminary data.</text>
</comment>
<organism evidence="1 2">
    <name type="scientific">Clonostachys chloroleuca</name>
    <dbReference type="NCBI Taxonomy" id="1926264"/>
    <lineage>
        <taxon>Eukaryota</taxon>
        <taxon>Fungi</taxon>
        <taxon>Dikarya</taxon>
        <taxon>Ascomycota</taxon>
        <taxon>Pezizomycotina</taxon>
        <taxon>Sordariomycetes</taxon>
        <taxon>Hypocreomycetidae</taxon>
        <taxon>Hypocreales</taxon>
        <taxon>Bionectriaceae</taxon>
        <taxon>Clonostachys</taxon>
    </lineage>
</organism>
<reference evidence="1" key="1">
    <citation type="submission" date="2023-01" db="EMBL/GenBank/DDBJ databases">
        <authorList>
            <person name="Piombo E."/>
        </authorList>
    </citation>
    <scope>NUCLEOTIDE SEQUENCE</scope>
</reference>
<dbReference type="AlphaFoldDB" id="A0AA35M1S5"/>
<keyword evidence="2" id="KW-1185">Reference proteome</keyword>
<proteinExistence type="predicted"/>
<accession>A0AA35M1S5</accession>